<organism evidence="3 4">
    <name type="scientific">Isosphaera pallida (strain ATCC 43644 / DSM 9630 / IS1B)</name>
    <dbReference type="NCBI Taxonomy" id="575540"/>
    <lineage>
        <taxon>Bacteria</taxon>
        <taxon>Pseudomonadati</taxon>
        <taxon>Planctomycetota</taxon>
        <taxon>Planctomycetia</taxon>
        <taxon>Isosphaerales</taxon>
        <taxon>Isosphaeraceae</taxon>
        <taxon>Isosphaera</taxon>
    </lineage>
</organism>
<evidence type="ECO:0000259" key="2">
    <source>
        <dbReference type="Pfam" id="PF20002"/>
    </source>
</evidence>
<proteinExistence type="predicted"/>
<dbReference type="InterPro" id="IPR045483">
    <property type="entry name" value="fvmX3-analog"/>
</dbReference>
<dbReference type="eggNOG" id="ENOG5033EZ7">
    <property type="taxonomic scope" value="Bacteria"/>
</dbReference>
<gene>
    <name evidence="3" type="ordered locus">Isop_0542</name>
</gene>
<protein>
    <recommendedName>
        <fullName evidence="2">FtsH ternary system domain-containing protein</fullName>
    </recommendedName>
</protein>
<dbReference type="STRING" id="575540.Isop_0542"/>
<feature type="region of interest" description="Disordered" evidence="1">
    <location>
        <begin position="65"/>
        <end position="92"/>
    </location>
</feature>
<reference key="1">
    <citation type="submission" date="2010-11" db="EMBL/GenBank/DDBJ databases">
        <title>The complete sequence of chromosome of Isophaera pallida ATCC 43644.</title>
        <authorList>
            <consortium name="US DOE Joint Genome Institute (JGI-PGF)"/>
            <person name="Lucas S."/>
            <person name="Copeland A."/>
            <person name="Lapidus A."/>
            <person name="Bruce D."/>
            <person name="Goodwin L."/>
            <person name="Pitluck S."/>
            <person name="Kyrpides N."/>
            <person name="Mavromatis K."/>
            <person name="Pagani I."/>
            <person name="Ivanova N."/>
            <person name="Saunders E."/>
            <person name="Brettin T."/>
            <person name="Detter J.C."/>
            <person name="Han C."/>
            <person name="Tapia R."/>
            <person name="Land M."/>
            <person name="Hauser L."/>
            <person name="Markowitz V."/>
            <person name="Cheng J.-F."/>
            <person name="Hugenholtz P."/>
            <person name="Woyke T."/>
            <person name="Wu D."/>
            <person name="Eisen J.A."/>
        </authorList>
    </citation>
    <scope>NUCLEOTIDE SEQUENCE</scope>
    <source>
        <strain>ATCC 43644</strain>
    </source>
</reference>
<evidence type="ECO:0000313" key="4">
    <source>
        <dbReference type="Proteomes" id="UP000008631"/>
    </source>
</evidence>
<dbReference type="RefSeq" id="WP_013563424.1">
    <property type="nucleotide sequence ID" value="NC_014962.1"/>
</dbReference>
<dbReference type="EMBL" id="CP002353">
    <property type="protein sequence ID" value="ADV61135.1"/>
    <property type="molecule type" value="Genomic_DNA"/>
</dbReference>
<name>E8R017_ISOPI</name>
<feature type="domain" description="FtsH ternary system" evidence="2">
    <location>
        <begin position="1"/>
        <end position="89"/>
    </location>
</feature>
<feature type="compositionally biased region" description="Basic and acidic residues" evidence="1">
    <location>
        <begin position="65"/>
        <end position="85"/>
    </location>
</feature>
<keyword evidence="4" id="KW-1185">Reference proteome</keyword>
<dbReference type="HOGENOM" id="CLU_2465805_0_0_0"/>
<dbReference type="OrthoDB" id="5383007at2"/>
<dbReference type="Pfam" id="PF20002">
    <property type="entry name" value="fvmX3-analog"/>
    <property type="match status" value="1"/>
</dbReference>
<evidence type="ECO:0000256" key="1">
    <source>
        <dbReference type="SAM" id="MobiDB-lite"/>
    </source>
</evidence>
<evidence type="ECO:0000313" key="3">
    <source>
        <dbReference type="EMBL" id="ADV61135.1"/>
    </source>
</evidence>
<dbReference type="AlphaFoldDB" id="E8R017"/>
<dbReference type="KEGG" id="ipa:Isop_0542"/>
<reference evidence="3 4" key="2">
    <citation type="journal article" date="2011" name="Stand. Genomic Sci.">
        <title>Complete genome sequence of Isosphaera pallida type strain (IS1B).</title>
        <authorList>
            <consortium name="US DOE Joint Genome Institute (JGI-PGF)"/>
            <person name="Goker M."/>
            <person name="Cleland D."/>
            <person name="Saunders E."/>
            <person name="Lapidus A."/>
            <person name="Nolan M."/>
            <person name="Lucas S."/>
            <person name="Hammon N."/>
            <person name="Deshpande S."/>
            <person name="Cheng J.F."/>
            <person name="Tapia R."/>
            <person name="Han C."/>
            <person name="Goodwin L."/>
            <person name="Pitluck S."/>
            <person name="Liolios K."/>
            <person name="Pagani I."/>
            <person name="Ivanova N."/>
            <person name="Mavromatis K."/>
            <person name="Pati A."/>
            <person name="Chen A."/>
            <person name="Palaniappan K."/>
            <person name="Land M."/>
            <person name="Hauser L."/>
            <person name="Chang Y.J."/>
            <person name="Jeffries C.D."/>
            <person name="Detter J.C."/>
            <person name="Beck B."/>
            <person name="Woyke T."/>
            <person name="Bristow J."/>
            <person name="Eisen J.A."/>
            <person name="Markowitz V."/>
            <person name="Hugenholtz P."/>
            <person name="Kyrpides N.C."/>
            <person name="Klenk H.P."/>
        </authorList>
    </citation>
    <scope>NUCLEOTIDE SEQUENCE [LARGE SCALE GENOMIC DNA]</scope>
    <source>
        <strain evidence="4">ATCC 43644 / DSM 9630 / IS1B</strain>
    </source>
</reference>
<dbReference type="Proteomes" id="UP000008631">
    <property type="component" value="Chromosome"/>
</dbReference>
<accession>E8R017</accession>
<sequence length="92" mass="10202">MANLWIQLTWNPDTGKRDILVKLESDPDALPHEHEEQHKKLVNRLIEGGVLSAAEVGEIVVERIDPEPTRPVDRIEESGQSERRAISTGGGA</sequence>
<dbReference type="InParanoid" id="E8R017"/>